<name>A0A6A6PR58_9PEZI</name>
<accession>A0A6A6PR58</accession>
<dbReference type="Proteomes" id="UP000799767">
    <property type="component" value="Unassembled WGS sequence"/>
</dbReference>
<organism evidence="2 3">
    <name type="scientific">Neohortaea acidophila</name>
    <dbReference type="NCBI Taxonomy" id="245834"/>
    <lineage>
        <taxon>Eukaryota</taxon>
        <taxon>Fungi</taxon>
        <taxon>Dikarya</taxon>
        <taxon>Ascomycota</taxon>
        <taxon>Pezizomycotina</taxon>
        <taxon>Dothideomycetes</taxon>
        <taxon>Dothideomycetidae</taxon>
        <taxon>Mycosphaerellales</taxon>
        <taxon>Teratosphaeriaceae</taxon>
        <taxon>Neohortaea</taxon>
    </lineage>
</organism>
<evidence type="ECO:0000313" key="3">
    <source>
        <dbReference type="Proteomes" id="UP000799767"/>
    </source>
</evidence>
<dbReference type="EMBL" id="MU001637">
    <property type="protein sequence ID" value="KAF2481933.1"/>
    <property type="molecule type" value="Genomic_DNA"/>
</dbReference>
<dbReference type="GeneID" id="54478362"/>
<dbReference type="AlphaFoldDB" id="A0A6A6PR58"/>
<gene>
    <name evidence="2" type="ORF">BDY17DRAFT_325439</name>
</gene>
<sequence length="134" mass="13693">MADTNPANFANLPKERVQEIASMGGKASHGENKDEDKSNGHHEAADKENHNNAGRRQDGTFLPGSDAARAAGHKGGLHAAGEKTEEEVKEGGGHKSDGMDDEGRRPDGTFKPGSEAAKAAGHKGGVAAAAASDA</sequence>
<proteinExistence type="predicted"/>
<dbReference type="InterPro" id="IPR019626">
    <property type="entry name" value="Stress-induced_KGG_rpt"/>
</dbReference>
<dbReference type="RefSeq" id="XP_033588503.1">
    <property type="nucleotide sequence ID" value="XM_033737360.1"/>
</dbReference>
<feature type="compositionally biased region" description="Basic and acidic residues" evidence="1">
    <location>
        <begin position="89"/>
        <end position="108"/>
    </location>
</feature>
<evidence type="ECO:0000256" key="1">
    <source>
        <dbReference type="SAM" id="MobiDB-lite"/>
    </source>
</evidence>
<feature type="region of interest" description="Disordered" evidence="1">
    <location>
        <begin position="1"/>
        <end position="134"/>
    </location>
</feature>
<dbReference type="OrthoDB" id="2137750at2759"/>
<evidence type="ECO:0000313" key="2">
    <source>
        <dbReference type="EMBL" id="KAF2481933.1"/>
    </source>
</evidence>
<keyword evidence="3" id="KW-1185">Reference proteome</keyword>
<feature type="compositionally biased region" description="Low complexity" evidence="1">
    <location>
        <begin position="125"/>
        <end position="134"/>
    </location>
</feature>
<feature type="compositionally biased region" description="Basic and acidic residues" evidence="1">
    <location>
        <begin position="28"/>
        <end position="58"/>
    </location>
</feature>
<protein>
    <submittedName>
        <fullName evidence="2">Uncharacterized protein</fullName>
    </submittedName>
</protein>
<reference evidence="2" key="1">
    <citation type="journal article" date="2020" name="Stud. Mycol.">
        <title>101 Dothideomycetes genomes: a test case for predicting lifestyles and emergence of pathogens.</title>
        <authorList>
            <person name="Haridas S."/>
            <person name="Albert R."/>
            <person name="Binder M."/>
            <person name="Bloem J."/>
            <person name="Labutti K."/>
            <person name="Salamov A."/>
            <person name="Andreopoulos B."/>
            <person name="Baker S."/>
            <person name="Barry K."/>
            <person name="Bills G."/>
            <person name="Bluhm B."/>
            <person name="Cannon C."/>
            <person name="Castanera R."/>
            <person name="Culley D."/>
            <person name="Daum C."/>
            <person name="Ezra D."/>
            <person name="Gonzalez J."/>
            <person name="Henrissat B."/>
            <person name="Kuo A."/>
            <person name="Liang C."/>
            <person name="Lipzen A."/>
            <person name="Lutzoni F."/>
            <person name="Magnuson J."/>
            <person name="Mondo S."/>
            <person name="Nolan M."/>
            <person name="Ohm R."/>
            <person name="Pangilinan J."/>
            <person name="Park H.-J."/>
            <person name="Ramirez L."/>
            <person name="Alfaro M."/>
            <person name="Sun H."/>
            <person name="Tritt A."/>
            <person name="Yoshinaga Y."/>
            <person name="Zwiers L.-H."/>
            <person name="Turgeon B."/>
            <person name="Goodwin S."/>
            <person name="Spatafora J."/>
            <person name="Crous P."/>
            <person name="Grigoriev I."/>
        </authorList>
    </citation>
    <scope>NUCLEOTIDE SEQUENCE</scope>
    <source>
        <strain evidence="2">CBS 113389</strain>
    </source>
</reference>
<dbReference type="Pfam" id="PF10685">
    <property type="entry name" value="KGG"/>
    <property type="match status" value="1"/>
</dbReference>